<dbReference type="CDD" id="cd12148">
    <property type="entry name" value="fungal_TF_MHR"/>
    <property type="match status" value="1"/>
</dbReference>
<dbReference type="GO" id="GO:0000981">
    <property type="term" value="F:DNA-binding transcription factor activity, RNA polymerase II-specific"/>
    <property type="evidence" value="ECO:0007669"/>
    <property type="project" value="InterPro"/>
</dbReference>
<evidence type="ECO:0000313" key="12">
    <source>
        <dbReference type="Proteomes" id="UP001174691"/>
    </source>
</evidence>
<dbReference type="GO" id="GO:0008270">
    <property type="term" value="F:zinc ion binding"/>
    <property type="evidence" value="ECO:0007669"/>
    <property type="project" value="InterPro"/>
</dbReference>
<dbReference type="Pfam" id="PF00172">
    <property type="entry name" value="Zn_clus"/>
    <property type="match status" value="1"/>
</dbReference>
<feature type="compositionally biased region" description="Pro residues" evidence="9">
    <location>
        <begin position="125"/>
        <end position="134"/>
    </location>
</feature>
<dbReference type="EMBL" id="JANBVN010000231">
    <property type="protein sequence ID" value="KAJ9131711.1"/>
    <property type="molecule type" value="Genomic_DNA"/>
</dbReference>
<protein>
    <submittedName>
        <fullName evidence="11">Xylanolytic transcriptional activator xlnR</fullName>
    </submittedName>
</protein>
<feature type="region of interest" description="Disordered" evidence="9">
    <location>
        <begin position="1"/>
        <end position="99"/>
    </location>
</feature>
<organism evidence="11 12">
    <name type="scientific">Coniochaeta hoffmannii</name>
    <dbReference type="NCBI Taxonomy" id="91930"/>
    <lineage>
        <taxon>Eukaryota</taxon>
        <taxon>Fungi</taxon>
        <taxon>Dikarya</taxon>
        <taxon>Ascomycota</taxon>
        <taxon>Pezizomycotina</taxon>
        <taxon>Sordariomycetes</taxon>
        <taxon>Sordariomycetidae</taxon>
        <taxon>Coniochaetales</taxon>
        <taxon>Coniochaetaceae</taxon>
        <taxon>Coniochaeta</taxon>
    </lineage>
</organism>
<feature type="compositionally biased region" description="Basic and acidic residues" evidence="9">
    <location>
        <begin position="211"/>
        <end position="223"/>
    </location>
</feature>
<evidence type="ECO:0000256" key="9">
    <source>
        <dbReference type="SAM" id="MobiDB-lite"/>
    </source>
</evidence>
<dbReference type="InterPro" id="IPR051439">
    <property type="entry name" value="XlnR/Xlr1"/>
</dbReference>
<dbReference type="Gene3D" id="4.10.240.10">
    <property type="entry name" value="Zn(2)-C6 fungal-type DNA-binding domain"/>
    <property type="match status" value="1"/>
</dbReference>
<keyword evidence="4" id="KW-0238">DNA-binding</keyword>
<evidence type="ECO:0000256" key="3">
    <source>
        <dbReference type="ARBA" id="ARBA00023015"/>
    </source>
</evidence>
<keyword evidence="3" id="KW-0805">Transcription regulation</keyword>
<dbReference type="InterPro" id="IPR036864">
    <property type="entry name" value="Zn2-C6_fun-type_DNA-bd_sf"/>
</dbReference>
<name>A0AA38R7H8_9PEZI</name>
<keyword evidence="1" id="KW-0479">Metal-binding</keyword>
<dbReference type="PROSITE" id="PS00463">
    <property type="entry name" value="ZN2_CY6_FUNGAL_1"/>
    <property type="match status" value="1"/>
</dbReference>
<feature type="compositionally biased region" description="Pro residues" evidence="9">
    <location>
        <begin position="1"/>
        <end position="11"/>
    </location>
</feature>
<dbReference type="AlphaFoldDB" id="A0AA38R7H8"/>
<evidence type="ECO:0000256" key="7">
    <source>
        <dbReference type="ARBA" id="ARBA00023242"/>
    </source>
</evidence>
<keyword evidence="6" id="KW-0804">Transcription</keyword>
<proteinExistence type="inferred from homology"/>
<dbReference type="GO" id="GO:0003677">
    <property type="term" value="F:DNA binding"/>
    <property type="evidence" value="ECO:0007669"/>
    <property type="project" value="UniProtKB-KW"/>
</dbReference>
<dbReference type="CDD" id="cd00067">
    <property type="entry name" value="GAL4"/>
    <property type="match status" value="1"/>
</dbReference>
<dbReference type="PANTHER" id="PTHR47663">
    <property type="entry name" value="XYLANOLYTIC TRANSCRIPTIONAL ACTIVATOR XLNR-RELATED"/>
    <property type="match status" value="1"/>
</dbReference>
<dbReference type="PANTHER" id="PTHR47663:SF1">
    <property type="entry name" value="XYLANOLYTIC TRANSCRIPTIONAL ACTIVATOR XLNR-RELATED"/>
    <property type="match status" value="1"/>
</dbReference>
<feature type="compositionally biased region" description="Polar residues" evidence="9">
    <location>
        <begin position="112"/>
        <end position="122"/>
    </location>
</feature>
<dbReference type="InterPro" id="IPR007219">
    <property type="entry name" value="XnlR_reg_dom"/>
</dbReference>
<keyword evidence="7" id="KW-0539">Nucleus</keyword>
<feature type="region of interest" description="Disordered" evidence="9">
    <location>
        <begin position="111"/>
        <end position="163"/>
    </location>
</feature>
<keyword evidence="5" id="KW-0010">Activator</keyword>
<evidence type="ECO:0000256" key="5">
    <source>
        <dbReference type="ARBA" id="ARBA00023159"/>
    </source>
</evidence>
<comment type="caution">
    <text evidence="11">The sequence shown here is derived from an EMBL/GenBank/DDBJ whole genome shotgun (WGS) entry which is preliminary data.</text>
</comment>
<feature type="compositionally biased region" description="Low complexity" evidence="9">
    <location>
        <begin position="228"/>
        <end position="248"/>
    </location>
</feature>
<feature type="domain" description="Zn(2)-C6 fungal-type" evidence="10">
    <location>
        <begin position="169"/>
        <end position="199"/>
    </location>
</feature>
<dbReference type="InterPro" id="IPR001138">
    <property type="entry name" value="Zn2Cys6_DnaBD"/>
</dbReference>
<feature type="compositionally biased region" description="Low complexity" evidence="9">
    <location>
        <begin position="48"/>
        <end position="63"/>
    </location>
</feature>
<accession>A0AA38R7H8</accession>
<feature type="region of interest" description="Disordered" evidence="9">
    <location>
        <begin position="204"/>
        <end position="254"/>
    </location>
</feature>
<comment type="similarity">
    <text evidence="8">Belongs to the xlnR/xlr1 family.</text>
</comment>
<evidence type="ECO:0000256" key="4">
    <source>
        <dbReference type="ARBA" id="ARBA00023125"/>
    </source>
</evidence>
<dbReference type="SUPFAM" id="SSF57701">
    <property type="entry name" value="Zn2/Cys6 DNA-binding domain"/>
    <property type="match status" value="1"/>
</dbReference>
<dbReference type="Proteomes" id="UP001174691">
    <property type="component" value="Unassembled WGS sequence"/>
</dbReference>
<evidence type="ECO:0000256" key="8">
    <source>
        <dbReference type="ARBA" id="ARBA00037990"/>
    </source>
</evidence>
<evidence type="ECO:0000256" key="6">
    <source>
        <dbReference type="ARBA" id="ARBA00023163"/>
    </source>
</evidence>
<evidence type="ECO:0000256" key="2">
    <source>
        <dbReference type="ARBA" id="ARBA00022833"/>
    </source>
</evidence>
<reference evidence="11" key="1">
    <citation type="submission" date="2022-07" db="EMBL/GenBank/DDBJ databases">
        <title>Fungi with potential for degradation of polypropylene.</title>
        <authorList>
            <person name="Gostincar C."/>
        </authorList>
    </citation>
    <scope>NUCLEOTIDE SEQUENCE</scope>
    <source>
        <strain evidence="11">EXF-13287</strain>
    </source>
</reference>
<gene>
    <name evidence="11" type="ORF">NKR19_g9483</name>
</gene>
<dbReference type="SMART" id="SM00066">
    <property type="entry name" value="GAL4"/>
    <property type="match status" value="1"/>
</dbReference>
<dbReference type="PROSITE" id="PS50048">
    <property type="entry name" value="ZN2_CY6_FUNGAL_2"/>
    <property type="match status" value="1"/>
</dbReference>
<dbReference type="GO" id="GO:0006351">
    <property type="term" value="P:DNA-templated transcription"/>
    <property type="evidence" value="ECO:0007669"/>
    <property type="project" value="InterPro"/>
</dbReference>
<keyword evidence="2" id="KW-0862">Zinc</keyword>
<keyword evidence="12" id="KW-1185">Reference proteome</keyword>
<sequence>MASNYPPPPPTAASLTADGSAPAQEQQPIERVSRPSPQLGQGPPPPQSYQQSQQGQGLSASPQEHTAAHQAHSHQYHNHGDNGHGSSTDQIDAAAAAAVAAAHHGLAALQEATVQQQNQAGPTSHYPPPPPPSATPLNAGIQYQLPPGSGTPSQPKHQAGPKATRLRRACDMCSARKVKCDEAGPPCKPCKDLGVECTYNREMKRRGPPNKHAEAARNKRPRLEPGFTPTLQPQRQLQPQLQSQLQPTMSPNPQNAAETLFSIAGHGPGSAPLDGESIAPWPVLSLLVDDFFTYIHPLAPFPHEPTFKDQFHNRLDRSNPEFLALLASMIGCLVASFPRSARLHLKNQKSNNLFPRAITMIERCRAVALQARGPQFMGKEEVTVYDAATSYFLGLAAGYTMQWKLCRRFMTETLSFIREMGYHKPRDLGSSMLGITYRGPAFDHIQDQIGKRIFWVMFLGIRSMSQLGAPHSEIVLPPFTLTEPRPDYPVEVDDQYILQHQILGQPEGTLSLLTGFVRAIKIYETMTPLVSVELAYGLTTLNWYEQRSILFSCLTEAKGALENMPPQLYLDMDSPPAGQVGSTEVFEDVPGYHYHPPAFPALQPLTDIRRVLDTNPMRRRQLQYEIQKANIYASQLATRSHYVERYLNLRDAERGNSDGFSMNGGGGGVGDGGYDDGKAVAAAAVHAASQADDAIDKTMKDERELIVKNLLVVITSLPQQHMEPNGASLINKIRQVASTLLNDAPDRKGPLAKKNEEYLARFLGILTRLEKTVPANAGLGVGVGPGLGEYHGDMTPQDEEDELRNWADLREHQLRFASQGGFLTNL</sequence>
<evidence type="ECO:0000313" key="11">
    <source>
        <dbReference type="EMBL" id="KAJ9131711.1"/>
    </source>
</evidence>
<evidence type="ECO:0000256" key="1">
    <source>
        <dbReference type="ARBA" id="ARBA00022723"/>
    </source>
</evidence>
<evidence type="ECO:0000259" key="10">
    <source>
        <dbReference type="PROSITE" id="PS50048"/>
    </source>
</evidence>
<dbReference type="Pfam" id="PF04082">
    <property type="entry name" value="Fungal_trans"/>
    <property type="match status" value="1"/>
</dbReference>